<dbReference type="Proteomes" id="UP000807306">
    <property type="component" value="Unassembled WGS sequence"/>
</dbReference>
<sequence length="200" mass="21949">MSNPIFSHTSEGPPSPRNLSVDLYPIESVAHAGGDSQSHQPLAETLEFPPFPTYDSIDLHPLPTLQNLVSSNIQTFTSEATNLADTTREPFPLLHFVELVSVTDTPQSRESFESDTPLSHDALLYAHGDLSTIEASTISQVIPTSRADSGEGLKVTLPSAAAVSTSEADVKSQDDADDMGPEEPFDRRQRHWIMRRDPRR</sequence>
<comment type="caution">
    <text evidence="2">The sequence shown here is derived from an EMBL/GenBank/DDBJ whole genome shotgun (WGS) entry which is preliminary data.</text>
</comment>
<proteinExistence type="predicted"/>
<keyword evidence="3" id="KW-1185">Reference proteome</keyword>
<reference evidence="2" key="1">
    <citation type="submission" date="2020-11" db="EMBL/GenBank/DDBJ databases">
        <authorList>
            <consortium name="DOE Joint Genome Institute"/>
            <person name="Ahrendt S."/>
            <person name="Riley R."/>
            <person name="Andreopoulos W."/>
            <person name="Labutti K."/>
            <person name="Pangilinan J."/>
            <person name="Ruiz-Duenas F.J."/>
            <person name="Barrasa J.M."/>
            <person name="Sanchez-Garcia M."/>
            <person name="Camarero S."/>
            <person name="Miyauchi S."/>
            <person name="Serrano A."/>
            <person name="Linde D."/>
            <person name="Babiker R."/>
            <person name="Drula E."/>
            <person name="Ayuso-Fernandez I."/>
            <person name="Pacheco R."/>
            <person name="Padilla G."/>
            <person name="Ferreira P."/>
            <person name="Barriuso J."/>
            <person name="Kellner H."/>
            <person name="Castanera R."/>
            <person name="Alfaro M."/>
            <person name="Ramirez L."/>
            <person name="Pisabarro A.G."/>
            <person name="Kuo A."/>
            <person name="Tritt A."/>
            <person name="Lipzen A."/>
            <person name="He G."/>
            <person name="Yan M."/>
            <person name="Ng V."/>
            <person name="Cullen D."/>
            <person name="Martin F."/>
            <person name="Rosso M.-N."/>
            <person name="Henrissat B."/>
            <person name="Hibbett D."/>
            <person name="Martinez A.T."/>
            <person name="Grigoriev I.V."/>
        </authorList>
    </citation>
    <scope>NUCLEOTIDE SEQUENCE</scope>
    <source>
        <strain evidence="2">CBS 506.95</strain>
    </source>
</reference>
<accession>A0A9P6EC91</accession>
<dbReference type="EMBL" id="MU157873">
    <property type="protein sequence ID" value="KAF9526302.1"/>
    <property type="molecule type" value="Genomic_DNA"/>
</dbReference>
<gene>
    <name evidence="2" type="ORF">CPB83DRAFT_896301</name>
</gene>
<feature type="region of interest" description="Disordered" evidence="1">
    <location>
        <begin position="157"/>
        <end position="200"/>
    </location>
</feature>
<protein>
    <submittedName>
        <fullName evidence="2">Uncharacterized protein</fullName>
    </submittedName>
</protein>
<dbReference type="AlphaFoldDB" id="A0A9P6EC91"/>
<evidence type="ECO:0000313" key="2">
    <source>
        <dbReference type="EMBL" id="KAF9526302.1"/>
    </source>
</evidence>
<feature type="region of interest" description="Disordered" evidence="1">
    <location>
        <begin position="1"/>
        <end position="21"/>
    </location>
</feature>
<organism evidence="2 3">
    <name type="scientific">Crepidotus variabilis</name>
    <dbReference type="NCBI Taxonomy" id="179855"/>
    <lineage>
        <taxon>Eukaryota</taxon>
        <taxon>Fungi</taxon>
        <taxon>Dikarya</taxon>
        <taxon>Basidiomycota</taxon>
        <taxon>Agaricomycotina</taxon>
        <taxon>Agaricomycetes</taxon>
        <taxon>Agaricomycetidae</taxon>
        <taxon>Agaricales</taxon>
        <taxon>Agaricineae</taxon>
        <taxon>Crepidotaceae</taxon>
        <taxon>Crepidotus</taxon>
    </lineage>
</organism>
<evidence type="ECO:0000313" key="3">
    <source>
        <dbReference type="Proteomes" id="UP000807306"/>
    </source>
</evidence>
<feature type="compositionally biased region" description="Polar residues" evidence="1">
    <location>
        <begin position="1"/>
        <end position="12"/>
    </location>
</feature>
<name>A0A9P6EC91_9AGAR</name>
<evidence type="ECO:0000256" key="1">
    <source>
        <dbReference type="SAM" id="MobiDB-lite"/>
    </source>
</evidence>